<keyword evidence="2" id="KW-1185">Reference proteome</keyword>
<dbReference type="OrthoDB" id="4114426at2759"/>
<name>W9XNF3_9EURO</name>
<dbReference type="RefSeq" id="XP_007727203.1">
    <property type="nucleotide sequence ID" value="XM_007729013.1"/>
</dbReference>
<accession>W9XNF3</accession>
<dbReference type="Proteomes" id="UP000019484">
    <property type="component" value="Unassembled WGS sequence"/>
</dbReference>
<gene>
    <name evidence="1" type="ORF">A1O1_08151</name>
</gene>
<reference evidence="1 2" key="1">
    <citation type="submission" date="2013-03" db="EMBL/GenBank/DDBJ databases">
        <title>The Genome Sequence of Capronia coronata CBS 617.96.</title>
        <authorList>
            <consortium name="The Broad Institute Genomics Platform"/>
            <person name="Cuomo C."/>
            <person name="de Hoog S."/>
            <person name="Gorbushina A."/>
            <person name="Walker B."/>
            <person name="Young S.K."/>
            <person name="Zeng Q."/>
            <person name="Gargeya S."/>
            <person name="Fitzgerald M."/>
            <person name="Haas B."/>
            <person name="Abouelleil A."/>
            <person name="Allen A.W."/>
            <person name="Alvarado L."/>
            <person name="Arachchi H.M."/>
            <person name="Berlin A.M."/>
            <person name="Chapman S.B."/>
            <person name="Gainer-Dewar J."/>
            <person name="Goldberg J."/>
            <person name="Griggs A."/>
            <person name="Gujja S."/>
            <person name="Hansen M."/>
            <person name="Howarth C."/>
            <person name="Imamovic A."/>
            <person name="Ireland A."/>
            <person name="Larimer J."/>
            <person name="McCowan C."/>
            <person name="Murphy C."/>
            <person name="Pearson M."/>
            <person name="Poon T.W."/>
            <person name="Priest M."/>
            <person name="Roberts A."/>
            <person name="Saif S."/>
            <person name="Shea T."/>
            <person name="Sisk P."/>
            <person name="Sykes S."/>
            <person name="Wortman J."/>
            <person name="Nusbaum C."/>
            <person name="Birren B."/>
        </authorList>
    </citation>
    <scope>NUCLEOTIDE SEQUENCE [LARGE SCALE GENOMIC DNA]</scope>
    <source>
        <strain evidence="1 2">CBS 617.96</strain>
    </source>
</reference>
<dbReference type="AlphaFoldDB" id="W9XNF3"/>
<protein>
    <submittedName>
        <fullName evidence="1">Uncharacterized protein</fullName>
    </submittedName>
</protein>
<dbReference type="EMBL" id="AMWN01000007">
    <property type="protein sequence ID" value="EXJ82082.1"/>
    <property type="molecule type" value="Genomic_DNA"/>
</dbReference>
<organism evidence="1 2">
    <name type="scientific">Capronia coronata CBS 617.96</name>
    <dbReference type="NCBI Taxonomy" id="1182541"/>
    <lineage>
        <taxon>Eukaryota</taxon>
        <taxon>Fungi</taxon>
        <taxon>Dikarya</taxon>
        <taxon>Ascomycota</taxon>
        <taxon>Pezizomycotina</taxon>
        <taxon>Eurotiomycetes</taxon>
        <taxon>Chaetothyriomycetidae</taxon>
        <taxon>Chaetothyriales</taxon>
        <taxon>Herpotrichiellaceae</taxon>
        <taxon>Capronia</taxon>
    </lineage>
</organism>
<proteinExistence type="predicted"/>
<comment type="caution">
    <text evidence="1">The sequence shown here is derived from an EMBL/GenBank/DDBJ whole genome shotgun (WGS) entry which is preliminary data.</text>
</comment>
<dbReference type="GeneID" id="19163002"/>
<sequence length="121" mass="13055">MADFEPRVFLSPSLAEPDTNSGATLPWLGPDYNNGNISFETQFQDWQIENPAVVLQEVLGELWKKVVDGIQAEFGGLPMLSLHTVATAAAHTDTRSPASSKSSSGVTVTVTRTEDVCRCNS</sequence>
<evidence type="ECO:0000313" key="1">
    <source>
        <dbReference type="EMBL" id="EXJ82082.1"/>
    </source>
</evidence>
<dbReference type="HOGENOM" id="CLU_165605_0_0_1"/>
<evidence type="ECO:0000313" key="2">
    <source>
        <dbReference type="Proteomes" id="UP000019484"/>
    </source>
</evidence>